<reference evidence="6" key="1">
    <citation type="submission" date="2017-09" db="EMBL/GenBank/DDBJ databases">
        <title>Depth-based differentiation of microbial function through sediment-hosted aquifers and enrichment of novel symbionts in the deep terrestrial subsurface.</title>
        <authorList>
            <person name="Probst A.J."/>
            <person name="Ladd B."/>
            <person name="Jarett J.K."/>
            <person name="Geller-Mcgrath D.E."/>
            <person name="Sieber C.M.K."/>
            <person name="Emerson J.B."/>
            <person name="Anantharaman K."/>
            <person name="Thomas B.C."/>
            <person name="Malmstrom R."/>
            <person name="Stieglmeier M."/>
            <person name="Klingl A."/>
            <person name="Woyke T."/>
            <person name="Ryan C.M."/>
            <person name="Banfield J.F."/>
        </authorList>
    </citation>
    <scope>NUCLEOTIDE SEQUENCE [LARGE SCALE GENOMIC DNA]</scope>
</reference>
<dbReference type="GO" id="GO:0016301">
    <property type="term" value="F:kinase activity"/>
    <property type="evidence" value="ECO:0007669"/>
    <property type="project" value="UniProtKB-KW"/>
</dbReference>
<dbReference type="SUPFAM" id="SSF53613">
    <property type="entry name" value="Ribokinase-like"/>
    <property type="match status" value="1"/>
</dbReference>
<dbReference type="AlphaFoldDB" id="A0A2M6WA71"/>
<comment type="caution">
    <text evidence="5">The sequence shown here is derived from an EMBL/GenBank/DDBJ whole genome shotgun (WGS) entry which is preliminary data.</text>
</comment>
<gene>
    <name evidence="5" type="ORF">COU23_02700</name>
</gene>
<evidence type="ECO:0000313" key="5">
    <source>
        <dbReference type="EMBL" id="PIT89657.1"/>
    </source>
</evidence>
<protein>
    <recommendedName>
        <fullName evidence="4">Carbohydrate kinase PfkB domain-containing protein</fullName>
    </recommendedName>
</protein>
<organism evidence="5 6">
    <name type="scientific">Candidatus Kuenenbacteria bacterium CG10_big_fil_rev_8_21_14_0_10_36_11</name>
    <dbReference type="NCBI Taxonomy" id="1974618"/>
    <lineage>
        <taxon>Bacteria</taxon>
        <taxon>Candidatus Kueneniibacteriota</taxon>
    </lineage>
</organism>
<evidence type="ECO:0000256" key="3">
    <source>
        <dbReference type="ARBA" id="ARBA00022777"/>
    </source>
</evidence>
<dbReference type="InterPro" id="IPR002173">
    <property type="entry name" value="Carboh/pur_kinase_PfkB_CS"/>
</dbReference>
<dbReference type="PROSITE" id="PS00583">
    <property type="entry name" value="PFKB_KINASES_1"/>
    <property type="match status" value="1"/>
</dbReference>
<evidence type="ECO:0000259" key="4">
    <source>
        <dbReference type="Pfam" id="PF00294"/>
    </source>
</evidence>
<evidence type="ECO:0000256" key="2">
    <source>
        <dbReference type="ARBA" id="ARBA00022679"/>
    </source>
</evidence>
<name>A0A2M6WA71_9BACT</name>
<dbReference type="PANTHER" id="PTHR10584">
    <property type="entry name" value="SUGAR KINASE"/>
    <property type="match status" value="1"/>
</dbReference>
<proteinExistence type="inferred from homology"/>
<keyword evidence="3" id="KW-0418">Kinase</keyword>
<evidence type="ECO:0000313" key="6">
    <source>
        <dbReference type="Proteomes" id="UP000231464"/>
    </source>
</evidence>
<sequence length="331" mass="36433">MKNILTIGTALQDITFSTNEGRILNTPQNLTAQKMLAFELGAKFNIKTADFTFGGGGANIAVGLAKLGQKTAILTCLGNDFLADEIIKNLKKYKVATNFIERSNQNSALAFILSAENYKNEHTIFIQRGASEDLKINFSELSQPKSKNSQFDLIYLSSLSGRYAKNNLANIFQYKTNFSGVKMVWNPGYEQIKMGLKNLAPYLKNTSAFIINKDEALELCVDSKSRKNINNPRILLKILSAYIQNTIIITDGANGAYAFDNNKIYYAPSKKIIAKNTTGVGDAFGAGFTWAYLIMGFNLEKSLNLGIKNSLSVLTKVGAQEGLLNQAEILQ</sequence>
<dbReference type="Pfam" id="PF00294">
    <property type="entry name" value="PfkB"/>
    <property type="match status" value="1"/>
</dbReference>
<dbReference type="Gene3D" id="3.40.1190.20">
    <property type="match status" value="1"/>
</dbReference>
<evidence type="ECO:0000256" key="1">
    <source>
        <dbReference type="ARBA" id="ARBA00010688"/>
    </source>
</evidence>
<feature type="domain" description="Carbohydrate kinase PfkB" evidence="4">
    <location>
        <begin position="46"/>
        <end position="322"/>
    </location>
</feature>
<accession>A0A2M6WA71</accession>
<dbReference type="EMBL" id="PFBP01000042">
    <property type="protein sequence ID" value="PIT89657.1"/>
    <property type="molecule type" value="Genomic_DNA"/>
</dbReference>
<comment type="similarity">
    <text evidence="1">Belongs to the carbohydrate kinase PfkB family.</text>
</comment>
<dbReference type="InterPro" id="IPR011611">
    <property type="entry name" value="PfkB_dom"/>
</dbReference>
<dbReference type="PANTHER" id="PTHR10584:SF166">
    <property type="entry name" value="RIBOKINASE"/>
    <property type="match status" value="1"/>
</dbReference>
<dbReference type="Proteomes" id="UP000231464">
    <property type="component" value="Unassembled WGS sequence"/>
</dbReference>
<dbReference type="InterPro" id="IPR002139">
    <property type="entry name" value="Ribo/fructo_kinase"/>
</dbReference>
<keyword evidence="2" id="KW-0808">Transferase</keyword>
<dbReference type="PRINTS" id="PR00990">
    <property type="entry name" value="RIBOKINASE"/>
</dbReference>
<dbReference type="InterPro" id="IPR029056">
    <property type="entry name" value="Ribokinase-like"/>
</dbReference>
<dbReference type="GO" id="GO:0006796">
    <property type="term" value="P:phosphate-containing compound metabolic process"/>
    <property type="evidence" value="ECO:0007669"/>
    <property type="project" value="UniProtKB-ARBA"/>
</dbReference>